<dbReference type="EMBL" id="JAIZAY010000002">
    <property type="protein sequence ID" value="KAJ8046920.1"/>
    <property type="molecule type" value="Genomic_DNA"/>
</dbReference>
<evidence type="ECO:0000313" key="3">
    <source>
        <dbReference type="Proteomes" id="UP001152320"/>
    </source>
</evidence>
<gene>
    <name evidence="2" type="ORF">HOLleu_05761</name>
</gene>
<feature type="region of interest" description="Disordered" evidence="1">
    <location>
        <begin position="1"/>
        <end position="20"/>
    </location>
</feature>
<comment type="caution">
    <text evidence="2">The sequence shown here is derived from an EMBL/GenBank/DDBJ whole genome shotgun (WGS) entry which is preliminary data.</text>
</comment>
<keyword evidence="3" id="KW-1185">Reference proteome</keyword>
<proteinExistence type="predicted"/>
<evidence type="ECO:0000313" key="2">
    <source>
        <dbReference type="EMBL" id="KAJ8046920.1"/>
    </source>
</evidence>
<evidence type="ECO:0000256" key="1">
    <source>
        <dbReference type="SAM" id="MobiDB-lite"/>
    </source>
</evidence>
<accession>A0A9Q1HIG9</accession>
<reference evidence="2" key="1">
    <citation type="submission" date="2021-10" db="EMBL/GenBank/DDBJ databases">
        <title>Tropical sea cucumber genome reveals ecological adaptation and Cuvierian tubules defense mechanism.</title>
        <authorList>
            <person name="Chen T."/>
        </authorList>
    </citation>
    <scope>NUCLEOTIDE SEQUENCE</scope>
    <source>
        <strain evidence="2">Nanhai2018</strain>
        <tissue evidence="2">Muscle</tissue>
    </source>
</reference>
<sequence>MTMASSSKVEIRNDEEPSVNYNELSPSEAFDKPGVPLNTSWTFWLDICSWIHSSRCRSQSTKDLYS</sequence>
<protein>
    <submittedName>
        <fullName evidence="2">Uncharacterized protein</fullName>
    </submittedName>
</protein>
<name>A0A9Q1HIG9_HOLLE</name>
<dbReference type="AlphaFoldDB" id="A0A9Q1HIG9"/>
<organism evidence="2 3">
    <name type="scientific">Holothuria leucospilota</name>
    <name type="common">Black long sea cucumber</name>
    <name type="synonym">Mertensiothuria leucospilota</name>
    <dbReference type="NCBI Taxonomy" id="206669"/>
    <lineage>
        <taxon>Eukaryota</taxon>
        <taxon>Metazoa</taxon>
        <taxon>Echinodermata</taxon>
        <taxon>Eleutherozoa</taxon>
        <taxon>Echinozoa</taxon>
        <taxon>Holothuroidea</taxon>
        <taxon>Aspidochirotacea</taxon>
        <taxon>Aspidochirotida</taxon>
        <taxon>Holothuriidae</taxon>
        <taxon>Holothuria</taxon>
    </lineage>
</organism>
<dbReference type="Proteomes" id="UP001152320">
    <property type="component" value="Chromosome 2"/>
</dbReference>